<evidence type="ECO:0000313" key="3">
    <source>
        <dbReference type="Proteomes" id="UP000683360"/>
    </source>
</evidence>
<comment type="caution">
    <text evidence="2">The sequence shown here is derived from an EMBL/GenBank/DDBJ whole genome shotgun (WGS) entry which is preliminary data.</text>
</comment>
<gene>
    <name evidence="2" type="ORF">MEDL_35860</name>
</gene>
<dbReference type="AlphaFoldDB" id="A0A8S3SNU0"/>
<evidence type="ECO:0000256" key="1">
    <source>
        <dbReference type="SAM" id="MobiDB-lite"/>
    </source>
</evidence>
<reference evidence="2" key="1">
    <citation type="submission" date="2021-03" db="EMBL/GenBank/DDBJ databases">
        <authorList>
            <person name="Bekaert M."/>
        </authorList>
    </citation>
    <scope>NUCLEOTIDE SEQUENCE</scope>
</reference>
<name>A0A8S3SNU0_MYTED</name>
<evidence type="ECO:0000313" key="2">
    <source>
        <dbReference type="EMBL" id="CAG2222490.1"/>
    </source>
</evidence>
<organism evidence="2 3">
    <name type="scientific">Mytilus edulis</name>
    <name type="common">Blue mussel</name>
    <dbReference type="NCBI Taxonomy" id="6550"/>
    <lineage>
        <taxon>Eukaryota</taxon>
        <taxon>Metazoa</taxon>
        <taxon>Spiralia</taxon>
        <taxon>Lophotrochozoa</taxon>
        <taxon>Mollusca</taxon>
        <taxon>Bivalvia</taxon>
        <taxon>Autobranchia</taxon>
        <taxon>Pteriomorphia</taxon>
        <taxon>Mytilida</taxon>
        <taxon>Mytiloidea</taxon>
        <taxon>Mytilidae</taxon>
        <taxon>Mytilinae</taxon>
        <taxon>Mytilus</taxon>
    </lineage>
</organism>
<keyword evidence="3" id="KW-1185">Reference proteome</keyword>
<protein>
    <submittedName>
        <fullName evidence="2">Uncharacterized protein</fullName>
    </submittedName>
</protein>
<proteinExistence type="predicted"/>
<feature type="region of interest" description="Disordered" evidence="1">
    <location>
        <begin position="119"/>
        <end position="143"/>
    </location>
</feature>
<dbReference type="Proteomes" id="UP000683360">
    <property type="component" value="Unassembled WGS sequence"/>
</dbReference>
<accession>A0A8S3SNU0</accession>
<dbReference type="OrthoDB" id="10400232at2759"/>
<feature type="compositionally biased region" description="Polar residues" evidence="1">
    <location>
        <begin position="129"/>
        <end position="143"/>
    </location>
</feature>
<dbReference type="EMBL" id="CAJPWZ010001753">
    <property type="protein sequence ID" value="CAG2222490.1"/>
    <property type="molecule type" value="Genomic_DNA"/>
</dbReference>
<sequence length="191" mass="21640">MDDNNKSEHVFVGFYQRIETSERVNESGHATEDLDQTSDSTANTCQQMIASQINLDQTSDSAANTCQETIASRIDFGVEHTQLGKCLIDGTQAEDSVNKSHVKVFEYNINDISETKISTENENHKENTPESNDATNMENQSNDNELCQQTVTYVKSEMEDNIEKIKFQTVNCIENEKSQMEDNIEIEKIKL</sequence>
<feature type="compositionally biased region" description="Basic and acidic residues" evidence="1">
    <location>
        <begin position="119"/>
        <end position="128"/>
    </location>
</feature>